<dbReference type="PANTHER" id="PTHR24412">
    <property type="entry name" value="KELCH PROTEIN"/>
    <property type="match status" value="1"/>
</dbReference>
<evidence type="ECO:0000313" key="4">
    <source>
        <dbReference type="EMBL" id="RUS85283.1"/>
    </source>
</evidence>
<evidence type="ECO:0000256" key="1">
    <source>
        <dbReference type="ARBA" id="ARBA00022441"/>
    </source>
</evidence>
<protein>
    <recommendedName>
        <fullName evidence="3">BTB domain-containing protein</fullName>
    </recommendedName>
</protein>
<dbReference type="SMART" id="SM00875">
    <property type="entry name" value="BACK"/>
    <property type="match status" value="1"/>
</dbReference>
<dbReference type="InterPro" id="IPR011333">
    <property type="entry name" value="SKP1/BTB/POZ_sf"/>
</dbReference>
<evidence type="ECO:0000259" key="3">
    <source>
        <dbReference type="PROSITE" id="PS50097"/>
    </source>
</evidence>
<name>A0A433TUN1_ELYCH</name>
<evidence type="ECO:0000313" key="5">
    <source>
        <dbReference type="Proteomes" id="UP000271974"/>
    </source>
</evidence>
<proteinExistence type="predicted"/>
<sequence>MKTKQFLLKRTSFLKTVDQDRPRSTSKLRYPDLNLQNDMETVEREGCKLKFTEGSMSVFQVKRKSLRASRCIFNRENVDVTFKIGQSFSYKAHKQLLKECIPYFTGMFSDNFQEAELSNINLSEDVEAQAVVKLMNFIYKGTFDVCASEVQSVFQLADQWGMTAVKELCSFFMTREMDASNCLDLLQLAELYSCESLTRACHEILTQQFPAVSFSKAFFESPSTSLMRILSLPNINAGPLGEDFIYESVFRWMQHDPGSRREYLPSLVKQLNLSAVTLEMKSKWKEECIGLDGLEMTRQTASKRHRQHFIVFCGYLQSRTGPSSPRTPTVEKFDSDLNAFQPLQKLPECPSYGMAFNLFGKIVFLSVTVGTDPKSDRRVDHAQIWSYSPLLDWWKPVPEIFSVSARDCLASCLVNDGAVTHCPLTNKIYTISVDGGVCIAVTCTDGDIYCDI</sequence>
<organism evidence="4 5">
    <name type="scientific">Elysia chlorotica</name>
    <name type="common">Eastern emerald elysia</name>
    <name type="synonym">Sea slug</name>
    <dbReference type="NCBI Taxonomy" id="188477"/>
    <lineage>
        <taxon>Eukaryota</taxon>
        <taxon>Metazoa</taxon>
        <taxon>Spiralia</taxon>
        <taxon>Lophotrochozoa</taxon>
        <taxon>Mollusca</taxon>
        <taxon>Gastropoda</taxon>
        <taxon>Heterobranchia</taxon>
        <taxon>Euthyneura</taxon>
        <taxon>Panpulmonata</taxon>
        <taxon>Sacoglossa</taxon>
        <taxon>Placobranchoidea</taxon>
        <taxon>Plakobranchidae</taxon>
        <taxon>Elysia</taxon>
    </lineage>
</organism>
<evidence type="ECO:0000256" key="2">
    <source>
        <dbReference type="ARBA" id="ARBA00022737"/>
    </source>
</evidence>
<dbReference type="SUPFAM" id="SSF54695">
    <property type="entry name" value="POZ domain"/>
    <property type="match status" value="1"/>
</dbReference>
<dbReference type="PANTHER" id="PTHR24412:SF489">
    <property type="entry name" value="RING FINGER DOMAIN AND KELCH REPEAT-CONTAINING PROTEIN DDB_G0271372"/>
    <property type="match status" value="1"/>
</dbReference>
<dbReference type="Proteomes" id="UP000271974">
    <property type="component" value="Unassembled WGS sequence"/>
</dbReference>
<dbReference type="EMBL" id="RQTK01000176">
    <property type="protein sequence ID" value="RUS85283.1"/>
    <property type="molecule type" value="Genomic_DNA"/>
</dbReference>
<dbReference type="OrthoDB" id="6119286at2759"/>
<keyword evidence="1" id="KW-0880">Kelch repeat</keyword>
<dbReference type="PROSITE" id="PS50097">
    <property type="entry name" value="BTB"/>
    <property type="match status" value="1"/>
</dbReference>
<dbReference type="Pfam" id="PF07707">
    <property type="entry name" value="BACK"/>
    <property type="match status" value="1"/>
</dbReference>
<keyword evidence="2" id="KW-0677">Repeat</keyword>
<feature type="domain" description="BTB" evidence="3">
    <location>
        <begin position="78"/>
        <end position="147"/>
    </location>
</feature>
<dbReference type="InterPro" id="IPR011043">
    <property type="entry name" value="Gal_Oxase/kelch_b-propeller"/>
</dbReference>
<keyword evidence="5" id="KW-1185">Reference proteome</keyword>
<dbReference type="Gene3D" id="1.25.40.420">
    <property type="match status" value="1"/>
</dbReference>
<gene>
    <name evidence="4" type="ORF">EGW08_006984</name>
</gene>
<accession>A0A433TUN1</accession>
<dbReference type="InterPro" id="IPR011705">
    <property type="entry name" value="BACK"/>
</dbReference>
<feature type="non-terminal residue" evidence="4">
    <location>
        <position position="452"/>
    </location>
</feature>
<reference evidence="4 5" key="1">
    <citation type="submission" date="2019-01" db="EMBL/GenBank/DDBJ databases">
        <title>A draft genome assembly of the solar-powered sea slug Elysia chlorotica.</title>
        <authorList>
            <person name="Cai H."/>
            <person name="Li Q."/>
            <person name="Fang X."/>
            <person name="Li J."/>
            <person name="Curtis N.E."/>
            <person name="Altenburger A."/>
            <person name="Shibata T."/>
            <person name="Feng M."/>
            <person name="Maeda T."/>
            <person name="Schwartz J.A."/>
            <person name="Shigenobu S."/>
            <person name="Lundholm N."/>
            <person name="Nishiyama T."/>
            <person name="Yang H."/>
            <person name="Hasebe M."/>
            <person name="Li S."/>
            <person name="Pierce S.K."/>
            <person name="Wang J."/>
        </authorList>
    </citation>
    <scope>NUCLEOTIDE SEQUENCE [LARGE SCALE GENOMIC DNA]</scope>
    <source>
        <strain evidence="4">EC2010</strain>
        <tissue evidence="4">Whole organism of an adult</tissue>
    </source>
</reference>
<dbReference type="SMART" id="SM00225">
    <property type="entry name" value="BTB"/>
    <property type="match status" value="1"/>
</dbReference>
<dbReference type="AlphaFoldDB" id="A0A433TUN1"/>
<dbReference type="InterPro" id="IPR000210">
    <property type="entry name" value="BTB/POZ_dom"/>
</dbReference>
<dbReference type="Gene3D" id="3.30.710.10">
    <property type="entry name" value="Potassium Channel Kv1.1, Chain A"/>
    <property type="match status" value="1"/>
</dbReference>
<dbReference type="Pfam" id="PF00651">
    <property type="entry name" value="BTB"/>
    <property type="match status" value="1"/>
</dbReference>
<dbReference type="SUPFAM" id="SSF50965">
    <property type="entry name" value="Galactose oxidase, central domain"/>
    <property type="match status" value="1"/>
</dbReference>
<comment type="caution">
    <text evidence="4">The sequence shown here is derived from an EMBL/GenBank/DDBJ whole genome shotgun (WGS) entry which is preliminary data.</text>
</comment>
<dbReference type="STRING" id="188477.A0A433TUN1"/>